<dbReference type="VEuPathDB" id="MicrosporidiaDB:EDEG_02184"/>
<keyword evidence="1" id="KW-0698">rRNA processing</keyword>
<dbReference type="OMA" id="AKTAFYC"/>
<keyword evidence="1" id="KW-0694">RNA-binding</keyword>
<dbReference type="PANTHER" id="PTHR17972:SF0">
    <property type="entry name" value="NUCLEOLAR PROTEIN 6"/>
    <property type="match status" value="1"/>
</dbReference>
<comment type="similarity">
    <text evidence="1">Belongs to the NRAP family.</text>
</comment>
<evidence type="ECO:0000256" key="1">
    <source>
        <dbReference type="RuleBase" id="RU364032"/>
    </source>
</evidence>
<keyword evidence="4" id="KW-1185">Reference proteome</keyword>
<comment type="subcellular location">
    <subcellularLocation>
        <location evidence="1">Nucleus</location>
        <location evidence="1">Nucleolus</location>
    </subcellularLocation>
</comment>
<evidence type="ECO:0000313" key="4">
    <source>
        <dbReference type="Proteomes" id="UP000003163"/>
    </source>
</evidence>
<reference evidence="4" key="2">
    <citation type="submission" date="2015-07" db="EMBL/GenBank/DDBJ databases">
        <title>Contrasting host-pathogen interactions and genome evolution in two generalist and specialist microsporidian pathogens of mosquitoes.</title>
        <authorList>
            <consortium name="The Broad Institute Genomics Platform"/>
            <consortium name="The Broad Institute Genome Sequencing Center for Infectious Disease"/>
            <person name="Cuomo C.A."/>
            <person name="Sanscrainte N.D."/>
            <person name="Goldberg J.M."/>
            <person name="Heiman D."/>
            <person name="Young S."/>
            <person name="Zeng Q."/>
            <person name="Becnel J.J."/>
            <person name="Birren B.W."/>
        </authorList>
    </citation>
    <scope>NUCLEOTIDE SEQUENCE [LARGE SCALE GENOMIC DNA]</scope>
    <source>
        <strain evidence="4">USNM 41457</strain>
    </source>
</reference>
<dbReference type="GO" id="GO:0032040">
    <property type="term" value="C:small-subunit processome"/>
    <property type="evidence" value="ECO:0007669"/>
    <property type="project" value="TreeGrafter"/>
</dbReference>
<dbReference type="GO" id="GO:0034456">
    <property type="term" value="C:UTP-C complex"/>
    <property type="evidence" value="ECO:0007669"/>
    <property type="project" value="TreeGrafter"/>
</dbReference>
<dbReference type="PANTHER" id="PTHR17972">
    <property type="entry name" value="NUCLEOLAR RNA-ASSOCIATED PROTEIN"/>
    <property type="match status" value="1"/>
</dbReference>
<keyword evidence="1" id="KW-0687">Ribonucleoprotein</keyword>
<comment type="caution">
    <text evidence="3">The sequence shown here is derived from an EMBL/GenBank/DDBJ whole genome shotgun (WGS) entry which is preliminary data.</text>
</comment>
<dbReference type="InterPro" id="IPR035369">
    <property type="entry name" value="Nrap_D4"/>
</dbReference>
<dbReference type="OrthoDB" id="2187767at2759"/>
<dbReference type="GO" id="GO:0006409">
    <property type="term" value="P:tRNA export from nucleus"/>
    <property type="evidence" value="ECO:0007669"/>
    <property type="project" value="TreeGrafter"/>
</dbReference>
<dbReference type="GO" id="GO:0032545">
    <property type="term" value="C:CURI complex"/>
    <property type="evidence" value="ECO:0007669"/>
    <property type="project" value="TreeGrafter"/>
</dbReference>
<dbReference type="Pfam" id="PF17405">
    <property type="entry name" value="Nrap_D4"/>
    <property type="match status" value="1"/>
</dbReference>
<accession>J8ZUY2</accession>
<dbReference type="InParanoid" id="J8ZUY2"/>
<dbReference type="InterPro" id="IPR005554">
    <property type="entry name" value="NOL6/Upt22"/>
</dbReference>
<keyword evidence="1" id="KW-0539">Nucleus</keyword>
<name>J8ZUY2_EDHAE</name>
<protein>
    <recommendedName>
        <fullName evidence="1">U3 small nucleolar RNA-associated protein 22</fullName>
    </recommendedName>
</protein>
<dbReference type="EMBL" id="AFBI03000036">
    <property type="protein sequence ID" value="EJW03488.1"/>
    <property type="molecule type" value="Genomic_DNA"/>
</dbReference>
<dbReference type="AlphaFoldDB" id="J8ZUY2"/>
<dbReference type="HOGENOM" id="CLU_545152_0_0_1"/>
<organism evidence="3 4">
    <name type="scientific">Edhazardia aedis (strain USNM 41457)</name>
    <name type="common">Microsporidian parasite</name>
    <dbReference type="NCBI Taxonomy" id="1003232"/>
    <lineage>
        <taxon>Eukaryota</taxon>
        <taxon>Fungi</taxon>
        <taxon>Fungi incertae sedis</taxon>
        <taxon>Microsporidia</taxon>
        <taxon>Edhazardia</taxon>
    </lineage>
</organism>
<dbReference type="GO" id="GO:0003723">
    <property type="term" value="F:RNA binding"/>
    <property type="evidence" value="ECO:0007669"/>
    <property type="project" value="UniProtKB-KW"/>
</dbReference>
<evidence type="ECO:0000259" key="2">
    <source>
        <dbReference type="Pfam" id="PF17405"/>
    </source>
</evidence>
<keyword evidence="1" id="KW-0690">Ribosome biogenesis</keyword>
<reference evidence="3 4" key="1">
    <citation type="submission" date="2011-08" db="EMBL/GenBank/DDBJ databases">
        <authorList>
            <person name="Liu Z.J."/>
            <person name="Shi F.L."/>
            <person name="Lu J.Q."/>
            <person name="Li M."/>
            <person name="Wang Z.L."/>
        </authorList>
    </citation>
    <scope>NUCLEOTIDE SEQUENCE [LARGE SCALE GENOMIC DNA]</scope>
    <source>
        <strain evidence="3 4">USNM 41457</strain>
    </source>
</reference>
<gene>
    <name evidence="3" type="ORF">EDEG_02184</name>
</gene>
<sequence length="512" mass="61378">MNEHVEQIKCALEMNGIFFSERKIEKKLNNLHCQYQKYPLSQVYKNYLINLAKKRLIFRNILNKKRVFDFSFQLKTIKCEKKNLKKMLKKSFKGRVEYIYIQKIESKYLIYIKFILNRIYKPLKTNMDISKHVIPYFLVERALSKSYNFNEITFNEFCIENFDMQTNEKQKISEIINHLRELILPLKVIDSYCFSSYYKKTLACNELHEFMLQLETSKQWPNDAEARKIAKTAFYCLIFKKSRYKHKICPDYVILKCKGSFFKFTIKLKDEMTIDILLHKFAEIIKGKSKIFHEAVIFMKRYLGAHGYYPLHLSDIYIEAIALYLYDNEMPIGLFVRKFMEFDFNMKSKTFNITLNQFHDNNYDKLCIKLDNCCEIIDNPNRDIMRRLCLLNKKVINSNLQTISSKFTIKNNMFFKPCLNDYDLVFSMKAKFEYESIIDRQISDFPLGVPSTLSDNRLLRDLEEFAYFFYSPTYEILMVKVFDYNNLALVTNLILLQTSFKFLKVFNSKNFN</sequence>
<dbReference type="GO" id="GO:0006364">
    <property type="term" value="P:rRNA processing"/>
    <property type="evidence" value="ECO:0007669"/>
    <property type="project" value="UniProtKB-KW"/>
</dbReference>
<dbReference type="Proteomes" id="UP000003163">
    <property type="component" value="Unassembled WGS sequence"/>
</dbReference>
<feature type="domain" description="Nrap protein" evidence="2">
    <location>
        <begin position="179"/>
        <end position="240"/>
    </location>
</feature>
<evidence type="ECO:0000313" key="3">
    <source>
        <dbReference type="EMBL" id="EJW03488.1"/>
    </source>
</evidence>
<proteinExistence type="inferred from homology"/>